<comment type="similarity">
    <text evidence="4">Belongs to the vezatin family.</text>
</comment>
<evidence type="ECO:0000256" key="3">
    <source>
        <dbReference type="ARBA" id="ARBA00004651"/>
    </source>
</evidence>
<dbReference type="GO" id="GO:0017022">
    <property type="term" value="F:myosin binding"/>
    <property type="evidence" value="ECO:0007669"/>
    <property type="project" value="InterPro"/>
</dbReference>
<keyword evidence="12" id="KW-0539">Nucleus</keyword>
<evidence type="ECO:0000313" key="17">
    <source>
        <dbReference type="Proteomes" id="UP000315522"/>
    </source>
</evidence>
<dbReference type="AlphaFoldDB" id="A0A559MNF4"/>
<evidence type="ECO:0000256" key="6">
    <source>
        <dbReference type="ARBA" id="ARBA00022475"/>
    </source>
</evidence>
<feature type="transmembrane region" description="Helical" evidence="14">
    <location>
        <begin position="176"/>
        <end position="194"/>
    </location>
</feature>
<evidence type="ECO:0000256" key="14">
    <source>
        <dbReference type="SAM" id="Phobius"/>
    </source>
</evidence>
<evidence type="ECO:0000256" key="11">
    <source>
        <dbReference type="ARBA" id="ARBA00023136"/>
    </source>
</evidence>
<feature type="transmembrane region" description="Helical" evidence="14">
    <location>
        <begin position="138"/>
        <end position="160"/>
    </location>
</feature>
<comment type="subcellular location">
    <subcellularLocation>
        <location evidence="2">Cell junction</location>
        <location evidence="2">Adherens junction</location>
    </subcellularLocation>
    <subcellularLocation>
        <location evidence="3">Cell membrane</location>
        <topology evidence="3">Multi-pass membrane protein</topology>
    </subcellularLocation>
    <subcellularLocation>
        <location evidence="1">Nucleus</location>
    </subcellularLocation>
</comment>
<feature type="compositionally biased region" description="Low complexity" evidence="13">
    <location>
        <begin position="23"/>
        <end position="33"/>
    </location>
</feature>
<keyword evidence="7 14" id="KW-0812">Transmembrane</keyword>
<name>A0A559MNF4_9HELO</name>
<evidence type="ECO:0000256" key="2">
    <source>
        <dbReference type="ARBA" id="ARBA00004536"/>
    </source>
</evidence>
<evidence type="ECO:0000256" key="5">
    <source>
        <dbReference type="ARBA" id="ARBA00018125"/>
    </source>
</evidence>
<dbReference type="PANTHER" id="PTHR15989:SF5">
    <property type="entry name" value="VEZATIN"/>
    <property type="match status" value="1"/>
</dbReference>
<dbReference type="GO" id="GO:0005634">
    <property type="term" value="C:nucleus"/>
    <property type="evidence" value="ECO:0007669"/>
    <property type="project" value="UniProtKB-SubCell"/>
</dbReference>
<keyword evidence="10" id="KW-0175">Coiled coil</keyword>
<evidence type="ECO:0000259" key="15">
    <source>
        <dbReference type="Pfam" id="PF12632"/>
    </source>
</evidence>
<sequence>MEAVVFDDSPLADYLEGEGGEGSSDASSSPGHDASPKLSLSPSFAPRGRPTARLKFRQKLPPPLRLAVPPKNAVALLHNTCSKAVNSRLGRVDNARFLERFRYIIVASQLLNAHSYLGQAGRGQPRDARVSLPGIPQLGALTPAGAIITASCAFMLVWLINWTRGGKGSSGGKGRLAIFMTVLVLLAVVLYAYMRRHWLQYLRQQSLSEISEFITKAQEFDGAAVGALSLVQEVELVSRGYRISSPLPPVSRLDDRSQTRRCARLRKQLRLCFAEVIPRYIQAYTVLKPFTEEMDLEKYYDIYDICETDFTEAMLGYSESEFEDLESVRVLKILASRFFMSRKIILCCLMALDANGGKPDFLRWSTAVDEIHGVTIATSEAEERLHRILSEGENFAFSANPKVPMTPSRERWRAQLRKLNSLSSGIRGLQAKLHLLREESDISLNETEDASELGTNLMIQYESIGIDLKALMQEWEEGKNALASNIDRNERRVSSMSGMLSPTISLGGLTAVEEGGALDALRALNGEGMSRSSMDLSSSDAEEVFEAVAIPRQRSTLTREERIEKMKEDRVKRESLKDKSEANTRMLRELESVINMRPRGRITPAGGRITSL</sequence>
<evidence type="ECO:0000313" key="16">
    <source>
        <dbReference type="EMBL" id="TVY94492.1"/>
    </source>
</evidence>
<dbReference type="PANTHER" id="PTHR15989">
    <property type="entry name" value="VEZATIN"/>
    <property type="match status" value="1"/>
</dbReference>
<feature type="region of interest" description="Disordered" evidence="13">
    <location>
        <begin position="1"/>
        <end position="47"/>
    </location>
</feature>
<protein>
    <recommendedName>
        <fullName evidence="5">Vezatin</fullName>
    </recommendedName>
</protein>
<proteinExistence type="inferred from homology"/>
<accession>A0A559MNF4</accession>
<keyword evidence="6" id="KW-1003">Cell membrane</keyword>
<dbReference type="InterPro" id="IPR026858">
    <property type="entry name" value="Vezatin"/>
</dbReference>
<evidence type="ECO:0000256" key="7">
    <source>
        <dbReference type="ARBA" id="ARBA00022692"/>
    </source>
</evidence>
<evidence type="ECO:0000256" key="9">
    <source>
        <dbReference type="ARBA" id="ARBA00022989"/>
    </source>
</evidence>
<dbReference type="InterPro" id="IPR026859">
    <property type="entry name" value="Myosin-bd"/>
</dbReference>
<evidence type="ECO:0000256" key="4">
    <source>
        <dbReference type="ARBA" id="ARBA00007245"/>
    </source>
</evidence>
<organism evidence="16 17">
    <name type="scientific">Lachnellula willkommii</name>
    <dbReference type="NCBI Taxonomy" id="215461"/>
    <lineage>
        <taxon>Eukaryota</taxon>
        <taxon>Fungi</taxon>
        <taxon>Dikarya</taxon>
        <taxon>Ascomycota</taxon>
        <taxon>Pezizomycotina</taxon>
        <taxon>Leotiomycetes</taxon>
        <taxon>Helotiales</taxon>
        <taxon>Lachnaceae</taxon>
        <taxon>Lachnellula</taxon>
    </lineage>
</organism>
<dbReference type="EMBL" id="QGML01000005">
    <property type="protein sequence ID" value="TVY94492.1"/>
    <property type="molecule type" value="Genomic_DNA"/>
</dbReference>
<reference evidence="16 17" key="1">
    <citation type="submission" date="2018-05" db="EMBL/GenBank/DDBJ databases">
        <title>Genome sequencing and assembly of the regulated plant pathogen Lachnellula willkommii and related sister species for the development of diagnostic species identification markers.</title>
        <authorList>
            <person name="Giroux E."/>
            <person name="Bilodeau G."/>
        </authorList>
    </citation>
    <scope>NUCLEOTIDE SEQUENCE [LARGE SCALE GENOMIC DNA]</scope>
    <source>
        <strain evidence="16 17">CBS 172.35</strain>
    </source>
</reference>
<evidence type="ECO:0000256" key="12">
    <source>
        <dbReference type="ARBA" id="ARBA00023242"/>
    </source>
</evidence>
<evidence type="ECO:0000256" key="1">
    <source>
        <dbReference type="ARBA" id="ARBA00004123"/>
    </source>
</evidence>
<comment type="caution">
    <text evidence="16">The sequence shown here is derived from an EMBL/GenBank/DDBJ whole genome shotgun (WGS) entry which is preliminary data.</text>
</comment>
<gene>
    <name evidence="16" type="primary">VEZT</name>
    <name evidence="16" type="ORF">LAWI1_G000052</name>
</gene>
<evidence type="ECO:0000256" key="8">
    <source>
        <dbReference type="ARBA" id="ARBA00022949"/>
    </source>
</evidence>
<keyword evidence="17" id="KW-1185">Reference proteome</keyword>
<dbReference type="Pfam" id="PF12632">
    <property type="entry name" value="Vezatin"/>
    <property type="match status" value="1"/>
</dbReference>
<dbReference type="GO" id="GO:0098609">
    <property type="term" value="P:cell-cell adhesion"/>
    <property type="evidence" value="ECO:0007669"/>
    <property type="project" value="InterPro"/>
</dbReference>
<evidence type="ECO:0000256" key="10">
    <source>
        <dbReference type="ARBA" id="ARBA00023054"/>
    </source>
</evidence>
<keyword evidence="11 14" id="KW-0472">Membrane</keyword>
<keyword evidence="9 14" id="KW-1133">Transmembrane helix</keyword>
<feature type="domain" description="Myosin-binding" evidence="15">
    <location>
        <begin position="152"/>
        <end position="433"/>
    </location>
</feature>
<dbReference type="Proteomes" id="UP000315522">
    <property type="component" value="Unassembled WGS sequence"/>
</dbReference>
<keyword evidence="8" id="KW-0965">Cell junction</keyword>
<dbReference type="GO" id="GO:0005886">
    <property type="term" value="C:plasma membrane"/>
    <property type="evidence" value="ECO:0007669"/>
    <property type="project" value="UniProtKB-SubCell"/>
</dbReference>
<evidence type="ECO:0000256" key="13">
    <source>
        <dbReference type="SAM" id="MobiDB-lite"/>
    </source>
</evidence>